<name>W2VYU0_PHYNI</name>
<dbReference type="EMBL" id="ANIX01003868">
    <property type="protein sequence ID" value="ETP03505.1"/>
    <property type="molecule type" value="Genomic_DNA"/>
</dbReference>
<accession>W2VYU0</accession>
<evidence type="ECO:0000313" key="2">
    <source>
        <dbReference type="Proteomes" id="UP000018958"/>
    </source>
</evidence>
<comment type="caution">
    <text evidence="1">The sequence shown here is derived from an EMBL/GenBank/DDBJ whole genome shotgun (WGS) entry which is preliminary data.</text>
</comment>
<protein>
    <submittedName>
        <fullName evidence="1">Uncharacterized protein</fullName>
    </submittedName>
</protein>
<evidence type="ECO:0000313" key="1">
    <source>
        <dbReference type="EMBL" id="ETP03505.1"/>
    </source>
</evidence>
<dbReference type="AlphaFoldDB" id="W2VYU0"/>
<feature type="non-terminal residue" evidence="1">
    <location>
        <position position="145"/>
    </location>
</feature>
<proteinExistence type="predicted"/>
<organism evidence="1 2">
    <name type="scientific">Phytophthora nicotianae CJ01A1</name>
    <dbReference type="NCBI Taxonomy" id="1317063"/>
    <lineage>
        <taxon>Eukaryota</taxon>
        <taxon>Sar</taxon>
        <taxon>Stramenopiles</taxon>
        <taxon>Oomycota</taxon>
        <taxon>Peronosporomycetes</taxon>
        <taxon>Peronosporales</taxon>
        <taxon>Peronosporaceae</taxon>
        <taxon>Phytophthora</taxon>
    </lineage>
</organism>
<dbReference type="Proteomes" id="UP000018958">
    <property type="component" value="Unassembled WGS sequence"/>
</dbReference>
<sequence length="145" mass="15646">MLLFVLVGKTEGDAVGDNGEWLKYHQTATALFGNLYWTFDTDGTGTTDGPMVEPGSDSGACNGDRKSLWNLQRRAQVALQSALENGLCPRHTKLDGSQWGLRRRATASAGDKLDKLDELDERTDGTDGGAGNRLFTAAWGLVTRA</sequence>
<gene>
    <name evidence="1" type="ORF">F441_19535</name>
</gene>
<reference evidence="1 2" key="1">
    <citation type="submission" date="2013-11" db="EMBL/GenBank/DDBJ databases">
        <title>The Genome Sequence of Phytophthora parasitica CJ01A1.</title>
        <authorList>
            <consortium name="The Broad Institute Genomics Platform"/>
            <person name="Russ C."/>
            <person name="Tyler B."/>
            <person name="Panabieres F."/>
            <person name="Shan W."/>
            <person name="Tripathy S."/>
            <person name="Grunwald N."/>
            <person name="Machado M."/>
            <person name="Johnson C.S."/>
            <person name="Walker B."/>
            <person name="Young S.K."/>
            <person name="Zeng Q."/>
            <person name="Gargeya S."/>
            <person name="Fitzgerald M."/>
            <person name="Haas B."/>
            <person name="Abouelleil A."/>
            <person name="Allen A.W."/>
            <person name="Alvarado L."/>
            <person name="Arachchi H.M."/>
            <person name="Berlin A.M."/>
            <person name="Chapman S.B."/>
            <person name="Gainer-Dewar J."/>
            <person name="Goldberg J."/>
            <person name="Griggs A."/>
            <person name="Gujja S."/>
            <person name="Hansen M."/>
            <person name="Howarth C."/>
            <person name="Imamovic A."/>
            <person name="Ireland A."/>
            <person name="Larimer J."/>
            <person name="McCowan C."/>
            <person name="Murphy C."/>
            <person name="Pearson M."/>
            <person name="Poon T.W."/>
            <person name="Priest M."/>
            <person name="Roberts A."/>
            <person name="Saif S."/>
            <person name="Shea T."/>
            <person name="Sisk P."/>
            <person name="Sykes S."/>
            <person name="Wortman J."/>
            <person name="Nusbaum C."/>
            <person name="Birren B."/>
        </authorList>
    </citation>
    <scope>NUCLEOTIDE SEQUENCE [LARGE SCALE GENOMIC DNA]</scope>
    <source>
        <strain evidence="1 2">CJ01A1</strain>
    </source>
</reference>